<keyword evidence="1" id="KW-0614">Plasmid</keyword>
<reference evidence="1" key="1">
    <citation type="submission" date="2020-11" db="EMBL/GenBank/DDBJ databases">
        <title>Complete genome sequence of a novel pathogenic Methylobacterium strain isolated from rice in Vietnam.</title>
        <authorList>
            <person name="Lai K."/>
            <person name="Okazaki S."/>
            <person name="Higashi K."/>
            <person name="Mori H."/>
            <person name="Toyoda A."/>
            <person name="Kurokawa K."/>
        </authorList>
    </citation>
    <scope>NUCLEOTIDE SEQUENCE</scope>
    <source>
        <strain evidence="1">VL1</strain>
        <plasmid evidence="1">pVL1_3</plasmid>
    </source>
</reference>
<proteinExistence type="predicted"/>
<protein>
    <submittedName>
        <fullName evidence="1">Uncharacterized protein</fullName>
    </submittedName>
</protein>
<sequence>MSLAGTAQLLGAIRIVPNVDSIGIAVFGVPGGNTMYVAETDASFTITDFMDFINAEGYEIDYKLPKDQQLVTYALKDPSPIPFWVNDICHIIPGDAESNDVFVRFDSLAIDHPVLKTLRRLLGDARNGVFREQQEQWMVQEISASFSDIFEKTPVHSRYWITRLGDAVRHARSLTQPPHPIDEELRRVALEWIERFATKTDYHRLMAVIGNLLAGAISSERAQAMVFGFLVNQVMAGNFNTFAKELVRDKRFVELFPHGIYQYWWRYNWPRLTFDYQKPHFILDPLFDEIRSGAIRKDFHRAERMAYLFFRWEQAPNEIYDVVVPHIQKYLKKLSSACHKANEISNNTHSHISYDDAARRVLYYYFILMALDGIIDGKHRLSRTIIKERFGLSSTYVEQLADRLDISI</sequence>
<evidence type="ECO:0000313" key="2">
    <source>
        <dbReference type="Proteomes" id="UP000663508"/>
    </source>
</evidence>
<accession>A0A8H8X0S0</accession>
<dbReference type="Proteomes" id="UP000663508">
    <property type="component" value="Plasmid pVL1_3"/>
</dbReference>
<dbReference type="EMBL" id="AP024148">
    <property type="protein sequence ID" value="BCM87944.1"/>
    <property type="molecule type" value="Genomic_DNA"/>
</dbReference>
<organism evidence="1 2">
    <name type="scientific">Methylobacterium indicum</name>
    <dbReference type="NCBI Taxonomy" id="1775910"/>
    <lineage>
        <taxon>Bacteria</taxon>
        <taxon>Pseudomonadati</taxon>
        <taxon>Pseudomonadota</taxon>
        <taxon>Alphaproteobacteria</taxon>
        <taxon>Hyphomicrobiales</taxon>
        <taxon>Methylobacteriaceae</taxon>
        <taxon>Methylobacterium</taxon>
    </lineage>
</organism>
<dbReference type="AlphaFoldDB" id="A0A8H8X0S0"/>
<dbReference type="KEGG" id="mind:mvi_64050"/>
<name>A0A8H8X0S0_9HYPH</name>
<gene>
    <name evidence="1" type="ORF">mvi_64050</name>
</gene>
<evidence type="ECO:0000313" key="1">
    <source>
        <dbReference type="EMBL" id="BCM87944.1"/>
    </source>
</evidence>
<geneLocation type="plasmid" evidence="1 2">
    <name>pVL1_3</name>
</geneLocation>
<dbReference type="RefSeq" id="WP_207184083.1">
    <property type="nucleotide sequence ID" value="NZ_AP024148.1"/>
</dbReference>